<comment type="caution">
    <text evidence="1">The sequence shown here is derived from an EMBL/GenBank/DDBJ whole genome shotgun (WGS) entry which is preliminary data.</text>
</comment>
<dbReference type="EMBL" id="CAJOBH010101886">
    <property type="protein sequence ID" value="CAF4617327.1"/>
    <property type="molecule type" value="Genomic_DNA"/>
</dbReference>
<evidence type="ECO:0000313" key="3">
    <source>
        <dbReference type="Proteomes" id="UP000681967"/>
    </source>
</evidence>
<name>A0A8S2ZBW0_9BILA</name>
<protein>
    <submittedName>
        <fullName evidence="1">Uncharacterized protein</fullName>
    </submittedName>
</protein>
<evidence type="ECO:0000313" key="2">
    <source>
        <dbReference type="EMBL" id="CAF4820949.1"/>
    </source>
</evidence>
<feature type="non-terminal residue" evidence="1">
    <location>
        <position position="40"/>
    </location>
</feature>
<dbReference type="AlphaFoldDB" id="A0A8S2ZBW0"/>
<dbReference type="EMBL" id="CAJOBI010153455">
    <property type="protein sequence ID" value="CAF4820949.1"/>
    <property type="molecule type" value="Genomic_DNA"/>
</dbReference>
<sequence length="40" mass="4785">MNSDDRIKHFMDQFAIHIDAYQPIMLESALHTRLFINTLH</sequence>
<reference evidence="1" key="1">
    <citation type="submission" date="2021-02" db="EMBL/GenBank/DDBJ databases">
        <authorList>
            <person name="Nowell W R."/>
        </authorList>
    </citation>
    <scope>NUCLEOTIDE SEQUENCE</scope>
</reference>
<dbReference type="Proteomes" id="UP000681967">
    <property type="component" value="Unassembled WGS sequence"/>
</dbReference>
<dbReference type="Proteomes" id="UP000676336">
    <property type="component" value="Unassembled WGS sequence"/>
</dbReference>
<organism evidence="1 3">
    <name type="scientific">Rotaria magnacalcarata</name>
    <dbReference type="NCBI Taxonomy" id="392030"/>
    <lineage>
        <taxon>Eukaryota</taxon>
        <taxon>Metazoa</taxon>
        <taxon>Spiralia</taxon>
        <taxon>Gnathifera</taxon>
        <taxon>Rotifera</taxon>
        <taxon>Eurotatoria</taxon>
        <taxon>Bdelloidea</taxon>
        <taxon>Philodinida</taxon>
        <taxon>Philodinidae</taxon>
        <taxon>Rotaria</taxon>
    </lineage>
</organism>
<accession>A0A8S2ZBW0</accession>
<proteinExistence type="predicted"/>
<evidence type="ECO:0000313" key="1">
    <source>
        <dbReference type="EMBL" id="CAF4617327.1"/>
    </source>
</evidence>
<gene>
    <name evidence="1" type="ORF">BYL167_LOCUS40810</name>
    <name evidence="2" type="ORF">SMN809_LOCUS48042</name>
</gene>